<organism evidence="2 3">
    <name type="scientific">Pseudonocardia ailaonensis</name>
    <dbReference type="NCBI Taxonomy" id="367279"/>
    <lineage>
        <taxon>Bacteria</taxon>
        <taxon>Bacillati</taxon>
        <taxon>Actinomycetota</taxon>
        <taxon>Actinomycetes</taxon>
        <taxon>Pseudonocardiales</taxon>
        <taxon>Pseudonocardiaceae</taxon>
        <taxon>Pseudonocardia</taxon>
    </lineage>
</organism>
<dbReference type="RefSeq" id="WP_344421003.1">
    <property type="nucleotide sequence ID" value="NZ_BAAAQK010000018.1"/>
</dbReference>
<evidence type="ECO:0000313" key="2">
    <source>
        <dbReference type="EMBL" id="GAA1861639.1"/>
    </source>
</evidence>
<evidence type="ECO:0008006" key="4">
    <source>
        <dbReference type="Google" id="ProtNLM"/>
    </source>
</evidence>
<feature type="transmembrane region" description="Helical" evidence="1">
    <location>
        <begin position="150"/>
        <end position="171"/>
    </location>
</feature>
<feature type="transmembrane region" description="Helical" evidence="1">
    <location>
        <begin position="39"/>
        <end position="57"/>
    </location>
</feature>
<keyword evidence="1" id="KW-0812">Transmembrane</keyword>
<dbReference type="Proteomes" id="UP001500449">
    <property type="component" value="Unassembled WGS sequence"/>
</dbReference>
<gene>
    <name evidence="2" type="ORF">GCM10009836_47290</name>
</gene>
<protein>
    <recommendedName>
        <fullName evidence="4">Rod shape-determining protein MreD</fullName>
    </recommendedName>
</protein>
<feature type="transmembrane region" description="Helical" evidence="1">
    <location>
        <begin position="111"/>
        <end position="130"/>
    </location>
</feature>
<feature type="transmembrane region" description="Helical" evidence="1">
    <location>
        <begin position="87"/>
        <end position="106"/>
    </location>
</feature>
<evidence type="ECO:0000256" key="1">
    <source>
        <dbReference type="SAM" id="Phobius"/>
    </source>
</evidence>
<dbReference type="EMBL" id="BAAAQK010000018">
    <property type="protein sequence ID" value="GAA1861639.1"/>
    <property type="molecule type" value="Genomic_DNA"/>
</dbReference>
<sequence>MTISIGTRLRTVAPSALLAVAAAAVVVVAADVRVPLQLPGHRGLLWLTALVATALIARRPGPATAAGLLAAGTVAVVGIGNGGPLGAVPYVLAALLLDLALGAGVIRRRPVLLALLAAPIHLVALVVPIARSARVGVGLSGSLPGLGPVALSHLGFGLVAGLAGWGIARVVRAARG</sequence>
<proteinExistence type="predicted"/>
<reference evidence="2 3" key="1">
    <citation type="journal article" date="2019" name="Int. J. Syst. Evol. Microbiol.">
        <title>The Global Catalogue of Microorganisms (GCM) 10K type strain sequencing project: providing services to taxonomists for standard genome sequencing and annotation.</title>
        <authorList>
            <consortium name="The Broad Institute Genomics Platform"/>
            <consortium name="The Broad Institute Genome Sequencing Center for Infectious Disease"/>
            <person name="Wu L."/>
            <person name="Ma J."/>
        </authorList>
    </citation>
    <scope>NUCLEOTIDE SEQUENCE [LARGE SCALE GENOMIC DNA]</scope>
    <source>
        <strain evidence="2 3">JCM 16009</strain>
    </source>
</reference>
<name>A0ABN2NBG6_9PSEU</name>
<evidence type="ECO:0000313" key="3">
    <source>
        <dbReference type="Proteomes" id="UP001500449"/>
    </source>
</evidence>
<keyword evidence="3" id="KW-1185">Reference proteome</keyword>
<feature type="transmembrane region" description="Helical" evidence="1">
    <location>
        <begin position="64"/>
        <end position="81"/>
    </location>
</feature>
<comment type="caution">
    <text evidence="2">The sequence shown here is derived from an EMBL/GenBank/DDBJ whole genome shotgun (WGS) entry which is preliminary data.</text>
</comment>
<keyword evidence="1" id="KW-0472">Membrane</keyword>
<accession>A0ABN2NBG6</accession>
<keyword evidence="1" id="KW-1133">Transmembrane helix</keyword>